<evidence type="ECO:0000256" key="1">
    <source>
        <dbReference type="SAM" id="MobiDB-lite"/>
    </source>
</evidence>
<sequence>MASSDHRNSAVSGPWQCRADKDQHDKLNRKDEDSPCEVENMSDHKSVEADQEAA</sequence>
<dbReference type="EMBL" id="MDYN01000007">
    <property type="protein sequence ID" value="OQD86739.1"/>
    <property type="molecule type" value="Genomic_DNA"/>
</dbReference>
<feature type="compositionally biased region" description="Basic and acidic residues" evidence="1">
    <location>
        <begin position="18"/>
        <end position="33"/>
    </location>
</feature>
<name>A0A1V6QBZ9_9EURO</name>
<dbReference type="AlphaFoldDB" id="A0A1V6QBZ9"/>
<reference evidence="3" key="1">
    <citation type="journal article" date="2017" name="Nat. Microbiol.">
        <title>Global analysis of biosynthetic gene clusters reveals vast potential of secondary metabolite production in Penicillium species.</title>
        <authorList>
            <person name="Nielsen J.C."/>
            <person name="Grijseels S."/>
            <person name="Prigent S."/>
            <person name="Ji B."/>
            <person name="Dainat J."/>
            <person name="Nielsen K.F."/>
            <person name="Frisvad J.C."/>
            <person name="Workman M."/>
            <person name="Nielsen J."/>
        </authorList>
    </citation>
    <scope>NUCLEOTIDE SEQUENCE [LARGE SCALE GENOMIC DNA]</scope>
    <source>
        <strain evidence="3">IBT 31811</strain>
    </source>
</reference>
<comment type="caution">
    <text evidence="2">The sequence shown here is derived from an EMBL/GenBank/DDBJ whole genome shotgun (WGS) entry which is preliminary data.</text>
</comment>
<keyword evidence="3" id="KW-1185">Reference proteome</keyword>
<protein>
    <submittedName>
        <fullName evidence="2">Uncharacterized protein</fullName>
    </submittedName>
</protein>
<organism evidence="2 3">
    <name type="scientific">Penicillium antarcticum</name>
    <dbReference type="NCBI Taxonomy" id="416450"/>
    <lineage>
        <taxon>Eukaryota</taxon>
        <taxon>Fungi</taxon>
        <taxon>Dikarya</taxon>
        <taxon>Ascomycota</taxon>
        <taxon>Pezizomycotina</taxon>
        <taxon>Eurotiomycetes</taxon>
        <taxon>Eurotiomycetidae</taxon>
        <taxon>Eurotiales</taxon>
        <taxon>Aspergillaceae</taxon>
        <taxon>Penicillium</taxon>
    </lineage>
</organism>
<evidence type="ECO:0000313" key="3">
    <source>
        <dbReference type="Proteomes" id="UP000191672"/>
    </source>
</evidence>
<feature type="region of interest" description="Disordered" evidence="1">
    <location>
        <begin position="1"/>
        <end position="54"/>
    </location>
</feature>
<accession>A0A1V6QBZ9</accession>
<gene>
    <name evidence="2" type="ORF">PENANT_c007G04194</name>
</gene>
<dbReference type="Proteomes" id="UP000191672">
    <property type="component" value="Unassembled WGS sequence"/>
</dbReference>
<proteinExistence type="predicted"/>
<evidence type="ECO:0000313" key="2">
    <source>
        <dbReference type="EMBL" id="OQD86739.1"/>
    </source>
</evidence>